<evidence type="ECO:0000313" key="3">
    <source>
        <dbReference type="Proteomes" id="UP001634154"/>
    </source>
</evidence>
<dbReference type="InterPro" id="IPR028974">
    <property type="entry name" value="TSP_type-3_rpt"/>
</dbReference>
<dbReference type="SUPFAM" id="SSF103647">
    <property type="entry name" value="TSP type-3 repeat"/>
    <property type="match status" value="1"/>
</dbReference>
<reference evidence="2 3" key="1">
    <citation type="submission" date="2024-12" db="EMBL/GenBank/DDBJ databases">
        <title>Draft genome sequence of Chryseobacterium kwangjuense AG447.</title>
        <authorList>
            <person name="Cheptsov V.S."/>
            <person name="Belov A."/>
            <person name="Zavarzina A.G."/>
        </authorList>
    </citation>
    <scope>NUCLEOTIDE SEQUENCE [LARGE SCALE GENOMIC DNA]</scope>
    <source>
        <strain evidence="2 3">AG447</strain>
    </source>
</reference>
<proteinExistence type="predicted"/>
<keyword evidence="1" id="KW-0732">Signal</keyword>
<gene>
    <name evidence="2" type="ORF">ACKW6Q_15220</name>
</gene>
<feature type="signal peptide" evidence="1">
    <location>
        <begin position="1"/>
        <end position="18"/>
    </location>
</feature>
<keyword evidence="3" id="KW-1185">Reference proteome</keyword>
<dbReference type="RefSeq" id="WP_394332512.1">
    <property type="nucleotide sequence ID" value="NZ_JBJXVJ010000003.1"/>
</dbReference>
<feature type="chain" id="PRO_5045381457" description="Thrombospondin" evidence="1">
    <location>
        <begin position="19"/>
        <end position="341"/>
    </location>
</feature>
<accession>A0ABW9K7D6</accession>
<organism evidence="2 3">
    <name type="scientific">Chryseobacterium kwangjuense</name>
    <dbReference type="NCBI Taxonomy" id="267125"/>
    <lineage>
        <taxon>Bacteria</taxon>
        <taxon>Pseudomonadati</taxon>
        <taxon>Bacteroidota</taxon>
        <taxon>Flavobacteriia</taxon>
        <taxon>Flavobacteriales</taxon>
        <taxon>Weeksellaceae</taxon>
        <taxon>Chryseobacterium group</taxon>
        <taxon>Chryseobacterium</taxon>
    </lineage>
</organism>
<evidence type="ECO:0000313" key="2">
    <source>
        <dbReference type="EMBL" id="MFN1218320.1"/>
    </source>
</evidence>
<protein>
    <recommendedName>
        <fullName evidence="4">Thrombospondin</fullName>
    </recommendedName>
</protein>
<sequence>MKIKVSAVLLFVISCFHAQEITDRDAFEKCRKENSKKICLSDKDEDNVLFYLDQCPEKAGILENKGCPWPDTDHDGVIDKDDLCPDLSGEKDNNGCPWTDFDGDGVLDKDDPCPADFGYASDDPQKNGCMKEDCKKKYEEGQARLKKFQEESKLVDYNKLQDKIINDLNLNLLKEENVVVFNKNQMITCGTIPGKNYYCPAYYDYETPVYSTEHFWNDKAVEKIYDKLPKNIIFASNYEGLGSGAEYEKDTILNRNNKQVRILDQYKVEHETLLYPKHKNIQTKINKYSSLFIKILKNDFENKIKVMIVYKNTDDHFGEKYIITYQYLDNQWKTIETNKEK</sequence>
<comment type="caution">
    <text evidence="2">The sequence shown here is derived from an EMBL/GenBank/DDBJ whole genome shotgun (WGS) entry which is preliminary data.</text>
</comment>
<dbReference type="InterPro" id="IPR018247">
    <property type="entry name" value="EF_Hand_1_Ca_BS"/>
</dbReference>
<dbReference type="Proteomes" id="UP001634154">
    <property type="component" value="Unassembled WGS sequence"/>
</dbReference>
<evidence type="ECO:0000256" key="1">
    <source>
        <dbReference type="SAM" id="SignalP"/>
    </source>
</evidence>
<name>A0ABW9K7D6_9FLAO</name>
<dbReference type="PROSITE" id="PS51257">
    <property type="entry name" value="PROKAR_LIPOPROTEIN"/>
    <property type="match status" value="1"/>
</dbReference>
<dbReference type="PROSITE" id="PS00018">
    <property type="entry name" value="EF_HAND_1"/>
    <property type="match status" value="1"/>
</dbReference>
<dbReference type="EMBL" id="JBJXVJ010000003">
    <property type="protein sequence ID" value="MFN1218320.1"/>
    <property type="molecule type" value="Genomic_DNA"/>
</dbReference>
<evidence type="ECO:0008006" key="4">
    <source>
        <dbReference type="Google" id="ProtNLM"/>
    </source>
</evidence>